<gene>
    <name evidence="5" type="ORF">F8M41_021909</name>
</gene>
<feature type="binding site" evidence="2">
    <location>
        <position position="88"/>
    </location>
    <ligand>
        <name>glutathione</name>
        <dbReference type="ChEBI" id="CHEBI:57925"/>
    </ligand>
</feature>
<evidence type="ECO:0000256" key="2">
    <source>
        <dbReference type="PIRSR" id="PIRSR015753-2"/>
    </source>
</evidence>
<dbReference type="PANTHER" id="PTHR32419">
    <property type="entry name" value="GLUTATHIONYL-HYDROQUINONE REDUCTASE"/>
    <property type="match status" value="1"/>
</dbReference>
<dbReference type="EMBL" id="WTPW01000067">
    <property type="protein sequence ID" value="KAF0552369.1"/>
    <property type="molecule type" value="Genomic_DNA"/>
</dbReference>
<feature type="binding site" evidence="2">
    <location>
        <begin position="124"/>
        <end position="127"/>
    </location>
    <ligand>
        <name>glutathione</name>
        <dbReference type="ChEBI" id="CHEBI:57925"/>
    </ligand>
</feature>
<dbReference type="PANTHER" id="PTHR32419:SF6">
    <property type="entry name" value="GLUTATHIONE S-TRANSFERASE OMEGA-LIKE 1-RELATED"/>
    <property type="match status" value="1"/>
</dbReference>
<dbReference type="SFLD" id="SFLDG01206">
    <property type="entry name" value="Xi.1"/>
    <property type="match status" value="1"/>
</dbReference>
<dbReference type="InterPro" id="IPR010987">
    <property type="entry name" value="Glutathione-S-Trfase_C-like"/>
</dbReference>
<feature type="domain" description="GST C-terminal" evidence="4">
    <location>
        <begin position="140"/>
        <end position="293"/>
    </location>
</feature>
<dbReference type="SUPFAM" id="SSF52833">
    <property type="entry name" value="Thioredoxin-like"/>
    <property type="match status" value="1"/>
</dbReference>
<dbReference type="InterPro" id="IPR004045">
    <property type="entry name" value="Glutathione_S-Trfase_N"/>
</dbReference>
<feature type="active site" description="Proton donor/acceptor" evidence="1">
    <location>
        <position position="191"/>
    </location>
</feature>
<dbReference type="GO" id="GO:0004364">
    <property type="term" value="F:glutathione transferase activity"/>
    <property type="evidence" value="ECO:0007669"/>
    <property type="project" value="InterPro"/>
</dbReference>
<feature type="site" description="Lowers pKa of active site Cys" evidence="3">
    <location>
        <position position="249"/>
    </location>
</feature>
<dbReference type="Pfam" id="PF13410">
    <property type="entry name" value="GST_C_2"/>
    <property type="match status" value="1"/>
</dbReference>
<evidence type="ECO:0000256" key="1">
    <source>
        <dbReference type="PIRSR" id="PIRSR015753-1"/>
    </source>
</evidence>
<dbReference type="SFLD" id="SFLDG01148">
    <property type="entry name" value="Xi_(cytGST)"/>
    <property type="match status" value="1"/>
</dbReference>
<dbReference type="InterPro" id="IPR047047">
    <property type="entry name" value="GST_Omega-like_C"/>
</dbReference>
<dbReference type="Gene3D" id="3.40.30.10">
    <property type="entry name" value="Glutaredoxin"/>
    <property type="match status" value="1"/>
</dbReference>
<accession>A0A8H4ETS1</accession>
<dbReference type="PIRSF" id="PIRSF015753">
    <property type="entry name" value="GST"/>
    <property type="match status" value="1"/>
</dbReference>
<dbReference type="InterPro" id="IPR040079">
    <property type="entry name" value="Glutathione_S-Trfase"/>
</dbReference>
<evidence type="ECO:0000313" key="5">
    <source>
        <dbReference type="EMBL" id="KAF0552369.1"/>
    </source>
</evidence>
<dbReference type="SUPFAM" id="SSF47616">
    <property type="entry name" value="GST C-terminal domain-like"/>
    <property type="match status" value="1"/>
</dbReference>
<dbReference type="Gene3D" id="1.20.1050.10">
    <property type="match status" value="1"/>
</dbReference>
<sequence length="316" mass="36451">MTTTAKPSGNILEFADKDGEFRIKPSDFRNTISKDPDAIFTPEKDRYHLYIARGCPFAHRAAIVRALKGLEGIIGLSVVDPFMSEKGWRFVTSEETPGCIPDTVNNAQYLSELYFKANPDYVGRYTVPVLWDKKLQTIVNNESSEIIRIFNDVFDDFVPETKGKTFYPKHLANEIDKINEWVYDKINNGVYKCGFATTQEAYMNHVGPLFKALDDVEVILSKNEFLVGNTFTEADIRLWTTIIRFDPVYHTLFKTNLKTIKYNYPNILRWARQIYKFPKIADTVDMNHIKTCYYKSMKTHNPHGIIPVYDGPDLNL</sequence>
<keyword evidence="6" id="KW-1185">Reference proteome</keyword>
<dbReference type="InterPro" id="IPR036249">
    <property type="entry name" value="Thioredoxin-like_sf"/>
</dbReference>
<dbReference type="AlphaFoldDB" id="A0A8H4ETS1"/>
<evidence type="ECO:0000313" key="6">
    <source>
        <dbReference type="Proteomes" id="UP000439903"/>
    </source>
</evidence>
<proteinExistence type="predicted"/>
<dbReference type="OrthoDB" id="2309723at2759"/>
<keyword evidence="5" id="KW-0808">Transferase</keyword>
<dbReference type="GO" id="GO:0005737">
    <property type="term" value="C:cytoplasm"/>
    <property type="evidence" value="ECO:0007669"/>
    <property type="project" value="TreeGrafter"/>
</dbReference>
<dbReference type="Proteomes" id="UP000439903">
    <property type="component" value="Unassembled WGS sequence"/>
</dbReference>
<dbReference type="SFLD" id="SFLDS00019">
    <property type="entry name" value="Glutathione_Transferase_(cytos"/>
    <property type="match status" value="1"/>
</dbReference>
<name>A0A8H4ETS1_GIGMA</name>
<dbReference type="CDD" id="cd03190">
    <property type="entry name" value="GST_C_Omega_like"/>
    <property type="match status" value="1"/>
</dbReference>
<dbReference type="InterPro" id="IPR016639">
    <property type="entry name" value="GST_Omega/GSH"/>
</dbReference>
<dbReference type="InterPro" id="IPR036282">
    <property type="entry name" value="Glutathione-S-Trfase_C_sf"/>
</dbReference>
<evidence type="ECO:0000259" key="4">
    <source>
        <dbReference type="PROSITE" id="PS50405"/>
    </source>
</evidence>
<evidence type="ECO:0000256" key="3">
    <source>
        <dbReference type="PIRSR" id="PIRSR015753-3"/>
    </source>
</evidence>
<reference evidence="5 6" key="1">
    <citation type="journal article" date="2019" name="Environ. Microbiol.">
        <title>At the nexus of three kingdoms: the genome of the mycorrhizal fungus Gigaspora margarita provides insights into plant, endobacterial and fungal interactions.</title>
        <authorList>
            <person name="Venice F."/>
            <person name="Ghignone S."/>
            <person name="Salvioli di Fossalunga A."/>
            <person name="Amselem J."/>
            <person name="Novero M."/>
            <person name="Xianan X."/>
            <person name="Sedzielewska Toro K."/>
            <person name="Morin E."/>
            <person name="Lipzen A."/>
            <person name="Grigoriev I.V."/>
            <person name="Henrissat B."/>
            <person name="Martin F.M."/>
            <person name="Bonfante P."/>
        </authorList>
    </citation>
    <scope>NUCLEOTIDE SEQUENCE [LARGE SCALE GENOMIC DNA]</scope>
    <source>
        <strain evidence="5 6">BEG34</strain>
    </source>
</reference>
<organism evidence="5 6">
    <name type="scientific">Gigaspora margarita</name>
    <dbReference type="NCBI Taxonomy" id="4874"/>
    <lineage>
        <taxon>Eukaryota</taxon>
        <taxon>Fungi</taxon>
        <taxon>Fungi incertae sedis</taxon>
        <taxon>Mucoromycota</taxon>
        <taxon>Glomeromycotina</taxon>
        <taxon>Glomeromycetes</taxon>
        <taxon>Diversisporales</taxon>
        <taxon>Gigasporaceae</taxon>
        <taxon>Gigaspora</taxon>
    </lineage>
</organism>
<dbReference type="PROSITE" id="PS50405">
    <property type="entry name" value="GST_CTER"/>
    <property type="match status" value="1"/>
</dbReference>
<protein>
    <submittedName>
        <fullName evidence="5">Glutathione S-transferase omega-like 2</fullName>
    </submittedName>
</protein>
<feature type="site" description="Lowers pKa of active site Cys" evidence="3">
    <location>
        <position position="293"/>
    </location>
</feature>
<feature type="active site" description="Nucleophile" evidence="1">
    <location>
        <position position="55"/>
    </location>
</feature>
<dbReference type="Pfam" id="PF13409">
    <property type="entry name" value="GST_N_2"/>
    <property type="match status" value="1"/>
</dbReference>
<feature type="binding site" evidence="2">
    <location>
        <begin position="142"/>
        <end position="143"/>
    </location>
    <ligand>
        <name>glutathione</name>
        <dbReference type="ChEBI" id="CHEBI:57925"/>
    </ligand>
</feature>
<comment type="caution">
    <text evidence="5">The sequence shown here is derived from an EMBL/GenBank/DDBJ whole genome shotgun (WGS) entry which is preliminary data.</text>
</comment>